<keyword evidence="6" id="KW-1015">Disulfide bond</keyword>
<evidence type="ECO:0000259" key="11">
    <source>
        <dbReference type="PROSITE" id="PS50835"/>
    </source>
</evidence>
<feature type="compositionally biased region" description="Basic residues" evidence="10">
    <location>
        <begin position="710"/>
        <end position="723"/>
    </location>
</feature>
<keyword evidence="4" id="KW-0808">Transferase</keyword>
<feature type="domain" description="Ig-like" evidence="11">
    <location>
        <begin position="946"/>
        <end position="1020"/>
    </location>
</feature>
<dbReference type="GeneTree" id="ENSGT00940000160524"/>
<evidence type="ECO:0000256" key="4">
    <source>
        <dbReference type="ARBA" id="ARBA00022679"/>
    </source>
</evidence>
<dbReference type="InterPro" id="IPR036179">
    <property type="entry name" value="Ig-like_dom_sf"/>
</dbReference>
<evidence type="ECO:0000259" key="12">
    <source>
        <dbReference type="PROSITE" id="PS51158"/>
    </source>
</evidence>
<dbReference type="PANTHER" id="PTHR47091">
    <property type="entry name" value="ALPHA-PROTEIN KINASE 2-RELATED"/>
    <property type="match status" value="1"/>
</dbReference>
<dbReference type="InterPro" id="IPR007110">
    <property type="entry name" value="Ig-like_dom"/>
</dbReference>
<dbReference type="Pfam" id="PF02816">
    <property type="entry name" value="Alpha_kinase"/>
    <property type="match status" value="1"/>
</dbReference>
<feature type="compositionally biased region" description="Low complexity" evidence="10">
    <location>
        <begin position="628"/>
        <end position="641"/>
    </location>
</feature>
<feature type="region of interest" description="Disordered" evidence="10">
    <location>
        <begin position="877"/>
        <end position="897"/>
    </location>
</feature>
<reference evidence="13" key="1">
    <citation type="submission" date="2020-07" db="EMBL/GenBank/DDBJ databases">
        <title>A long reads based de novo assembly of the rainbow trout Arlee double haploid line genome.</title>
        <authorList>
            <person name="Gao G."/>
            <person name="Palti Y."/>
        </authorList>
    </citation>
    <scope>NUCLEOTIDE SEQUENCE [LARGE SCALE GENOMIC DNA]</scope>
</reference>
<dbReference type="InterPro" id="IPR013098">
    <property type="entry name" value="Ig_I-set"/>
</dbReference>
<dbReference type="Pfam" id="PF07679">
    <property type="entry name" value="I-set"/>
    <property type="match status" value="1"/>
</dbReference>
<dbReference type="Proteomes" id="UP000694395">
    <property type="component" value="Chromosome 12"/>
</dbReference>
<dbReference type="SMART" id="SM00811">
    <property type="entry name" value="Alpha_kinase"/>
    <property type="match status" value="1"/>
</dbReference>
<name>A0A8K9WX42_ONCMY</name>
<feature type="region of interest" description="Disordered" evidence="10">
    <location>
        <begin position="419"/>
        <end position="439"/>
    </location>
</feature>
<evidence type="ECO:0000256" key="2">
    <source>
        <dbReference type="ARBA" id="ARBA00012513"/>
    </source>
</evidence>
<proteinExistence type="inferred from homology"/>
<feature type="domain" description="Alpha-type protein kinase" evidence="12">
    <location>
        <begin position="1060"/>
        <end position="1292"/>
    </location>
</feature>
<dbReference type="PANTHER" id="PTHR47091:SF2">
    <property type="entry name" value="ALPHA-PROTEIN KINASE 2"/>
    <property type="match status" value="1"/>
</dbReference>
<dbReference type="InterPro" id="IPR011009">
    <property type="entry name" value="Kinase-like_dom_sf"/>
</dbReference>
<evidence type="ECO:0000256" key="10">
    <source>
        <dbReference type="SAM" id="MobiDB-lite"/>
    </source>
</evidence>
<feature type="region of interest" description="Disordered" evidence="10">
    <location>
        <begin position="708"/>
        <end position="764"/>
    </location>
</feature>
<gene>
    <name evidence="13" type="primary">alpk2</name>
</gene>
<comment type="catalytic activity">
    <reaction evidence="9">
        <text>L-seryl-[protein] + ATP = O-phospho-L-seryl-[protein] + ADP + H(+)</text>
        <dbReference type="Rhea" id="RHEA:17989"/>
        <dbReference type="Rhea" id="RHEA-COMP:9863"/>
        <dbReference type="Rhea" id="RHEA-COMP:11604"/>
        <dbReference type="ChEBI" id="CHEBI:15378"/>
        <dbReference type="ChEBI" id="CHEBI:29999"/>
        <dbReference type="ChEBI" id="CHEBI:30616"/>
        <dbReference type="ChEBI" id="CHEBI:83421"/>
        <dbReference type="ChEBI" id="CHEBI:456216"/>
        <dbReference type="EC" id="2.7.11.1"/>
    </reaction>
</comment>
<evidence type="ECO:0000256" key="7">
    <source>
        <dbReference type="ARBA" id="ARBA00023319"/>
    </source>
</evidence>
<feature type="region of interest" description="Disordered" evidence="10">
    <location>
        <begin position="777"/>
        <end position="802"/>
    </location>
</feature>
<comment type="similarity">
    <text evidence="1">Belongs to the protein kinase superfamily. Alpha-type protein kinase family. ALPK subfamily.</text>
</comment>
<dbReference type="CDD" id="cd00096">
    <property type="entry name" value="Ig"/>
    <property type="match status" value="1"/>
</dbReference>
<evidence type="ECO:0000256" key="6">
    <source>
        <dbReference type="ARBA" id="ARBA00023157"/>
    </source>
</evidence>
<evidence type="ECO:0000256" key="8">
    <source>
        <dbReference type="ARBA" id="ARBA00047899"/>
    </source>
</evidence>
<protein>
    <recommendedName>
        <fullName evidence="2">non-specific serine/threonine protein kinase</fullName>
        <ecNumber evidence="2">2.7.11.1</ecNumber>
    </recommendedName>
</protein>
<keyword evidence="7" id="KW-0393">Immunoglobulin domain</keyword>
<feature type="region of interest" description="Disordered" evidence="10">
    <location>
        <begin position="1295"/>
        <end position="1325"/>
    </location>
</feature>
<keyword evidence="5" id="KW-0418">Kinase</keyword>
<evidence type="ECO:0000256" key="9">
    <source>
        <dbReference type="ARBA" id="ARBA00048679"/>
    </source>
</evidence>
<accession>A0A8K9WX42</accession>
<dbReference type="PROSITE" id="PS50835">
    <property type="entry name" value="IG_LIKE"/>
    <property type="match status" value="1"/>
</dbReference>
<feature type="region of interest" description="Disordered" evidence="10">
    <location>
        <begin position="596"/>
        <end position="642"/>
    </location>
</feature>
<keyword evidence="14" id="KW-1185">Reference proteome</keyword>
<feature type="region of interest" description="Disordered" evidence="10">
    <location>
        <begin position="31"/>
        <end position="56"/>
    </location>
</feature>
<evidence type="ECO:0000256" key="5">
    <source>
        <dbReference type="ARBA" id="ARBA00022777"/>
    </source>
</evidence>
<dbReference type="EC" id="2.7.11.1" evidence="2"/>
<dbReference type="SUPFAM" id="SSF56112">
    <property type="entry name" value="Protein kinase-like (PK-like)"/>
    <property type="match status" value="1"/>
</dbReference>
<dbReference type="GO" id="GO:0004674">
    <property type="term" value="F:protein serine/threonine kinase activity"/>
    <property type="evidence" value="ECO:0007669"/>
    <property type="project" value="UniProtKB-KW"/>
</dbReference>
<keyword evidence="3" id="KW-0723">Serine/threonine-protein kinase</keyword>
<dbReference type="Gene3D" id="2.60.40.10">
    <property type="entry name" value="Immunoglobulins"/>
    <property type="match status" value="1"/>
</dbReference>
<comment type="catalytic activity">
    <reaction evidence="8">
        <text>L-threonyl-[protein] + ATP = O-phospho-L-threonyl-[protein] + ADP + H(+)</text>
        <dbReference type="Rhea" id="RHEA:46608"/>
        <dbReference type="Rhea" id="RHEA-COMP:11060"/>
        <dbReference type="Rhea" id="RHEA-COMP:11605"/>
        <dbReference type="ChEBI" id="CHEBI:15378"/>
        <dbReference type="ChEBI" id="CHEBI:30013"/>
        <dbReference type="ChEBI" id="CHEBI:30616"/>
        <dbReference type="ChEBI" id="CHEBI:61977"/>
        <dbReference type="ChEBI" id="CHEBI:456216"/>
        <dbReference type="EC" id="2.7.11.1"/>
    </reaction>
</comment>
<dbReference type="Ensembl" id="ENSOMYT00000121319.1">
    <property type="protein sequence ID" value="ENSOMYP00000124519.1"/>
    <property type="gene ID" value="ENSOMYG00000015920.2"/>
</dbReference>
<dbReference type="InterPro" id="IPR004166">
    <property type="entry name" value="a-kinase_dom"/>
</dbReference>
<feature type="region of interest" description="Disordered" evidence="10">
    <location>
        <begin position="533"/>
        <end position="553"/>
    </location>
</feature>
<reference evidence="13" key="3">
    <citation type="submission" date="2025-09" db="UniProtKB">
        <authorList>
            <consortium name="Ensembl"/>
        </authorList>
    </citation>
    <scope>IDENTIFICATION</scope>
</reference>
<organism evidence="13 14">
    <name type="scientific">Oncorhynchus mykiss</name>
    <name type="common">Rainbow trout</name>
    <name type="synonym">Salmo gairdneri</name>
    <dbReference type="NCBI Taxonomy" id="8022"/>
    <lineage>
        <taxon>Eukaryota</taxon>
        <taxon>Metazoa</taxon>
        <taxon>Chordata</taxon>
        <taxon>Craniata</taxon>
        <taxon>Vertebrata</taxon>
        <taxon>Euteleostomi</taxon>
        <taxon>Actinopterygii</taxon>
        <taxon>Neopterygii</taxon>
        <taxon>Teleostei</taxon>
        <taxon>Protacanthopterygii</taxon>
        <taxon>Salmoniformes</taxon>
        <taxon>Salmonidae</taxon>
        <taxon>Salmoninae</taxon>
        <taxon>Oncorhynchus</taxon>
    </lineage>
</organism>
<evidence type="ECO:0000313" key="13">
    <source>
        <dbReference type="Ensembl" id="ENSOMYP00000124519.1"/>
    </source>
</evidence>
<dbReference type="InterPro" id="IPR013783">
    <property type="entry name" value="Ig-like_fold"/>
</dbReference>
<dbReference type="Gene3D" id="3.20.200.10">
    <property type="entry name" value="MHCK/EF2 kinase"/>
    <property type="match status" value="1"/>
</dbReference>
<evidence type="ECO:0000313" key="14">
    <source>
        <dbReference type="Proteomes" id="UP000694395"/>
    </source>
</evidence>
<dbReference type="PROSITE" id="PS51158">
    <property type="entry name" value="ALPHA_KINASE"/>
    <property type="match status" value="1"/>
</dbReference>
<feature type="compositionally biased region" description="Basic and acidic residues" evidence="10">
    <location>
        <begin position="533"/>
        <end position="548"/>
    </location>
</feature>
<evidence type="ECO:0000256" key="1">
    <source>
        <dbReference type="ARBA" id="ARBA00008651"/>
    </source>
</evidence>
<reference evidence="13" key="2">
    <citation type="submission" date="2025-08" db="UniProtKB">
        <authorList>
            <consortium name="Ensembl"/>
        </authorList>
    </citation>
    <scope>IDENTIFICATION</scope>
</reference>
<dbReference type="SUPFAM" id="SSF48726">
    <property type="entry name" value="Immunoglobulin"/>
    <property type="match status" value="1"/>
</dbReference>
<evidence type="ECO:0000256" key="3">
    <source>
        <dbReference type="ARBA" id="ARBA00022527"/>
    </source>
</evidence>
<sequence>MEEDIPPLLEPDTLTPACPSLSRRRMYRLCSTEPIPPLPDTQLKPAPTSQGPEPHCWPGPSPSLGPRGMEGAGFMEPISPKPNTQTENSITDPDTLVLIHPPQGPVAPHRPCPSHKRIHGVGIGISVGPMEPIPPHSNIQASVTDPDTLNLIQETRQMRQITPKNDTVEDNVTDCHCDTHVLMLVTQDPVTGLLNHHHHHHVRTEKEDMAQSEGLAPGYHDATSPPVDAYWVLCDSITSVIHDGTEGASLKRSEENNDSPNELWLDACQYQTLAAEDGEGEEGAILGGDEWGLYPIRGSGVTECPDNTKESGFLPGTEAAIGQGGCDSDQWLSVPPFDRSVSTDSWYSTFSDWAVIVPGGGPRPEDFTGTAALTQKLGQAQAYPQTPMAIQHQAVEPRASPESPILAGPEELLVVGSLQDREGEGEDTETEESHSGCISSAGDAVQNVTENSVSQLGGLFIEGEDEERSYGSVSVSGYPSSSKAHQAEHLCGDKRHQQAFKKFQCTTDSDRNTYVPAHRDTTSRGIKADIHVSPNTDRKDLQETEGKRPQWGNPPFLMPVMPLAPLSLSVGRSLFWKIDKKTPVVNKEEKLLLTKTKRNTGSRDTTSEDKGGKLTVCSGQNLNRDIPASSSSSEESTASWSLDRKKNIPVPHEVSSLGKELSNYIIVTGDHLMISEKERVAYFTLDQENPLDSRTNKEPNHCVTADVKKGSKMPHKTRTHSKKDKPAVVHHLAPPTSKTQENLPLGSNIKCDPLTTREDGDDGPVTVKETIVITENVSTKGHAHGKKKKHSGKHSQNASVKSEGIDSLVEVENRAKQKTATNGKIDTFVAKFGAKAGKTKDKTTAALPCKMDSVHSDSAQKQPGVKSLVDASVISQGATVSDPSSKVPQSTIPIGQQPNDDVIKRRRLSEDKFGKHEPKAAVETTRRKAYSDVLKQRTHHAPKEVPRVVQRIQAVPVSGDPQSLSLGCQFTAVFTDYTVTWTRDGTVLAEIKRSAGDESRVCLTITKASNKDLGKYRCSLLCSHGSVILDYLLTYEGKTPAPTELVGEEEDVKCSCLLFKEDFLSEQYFDKNQPASLVTEKEHFGEGMHRRAFRTRLKAGMVPVFTQGHHCVLKVHNAISYGTQNNEELVQKNYNLAVEECHVQNTAREYIKVWTAVAQTQDAFGEVPEIIPIYLVHRPSNDIPYATLEEELMGEFVKYSVRDGKEINLKRNDSEAGQKCCTFQHWVYHKTEGNLLVTDMQGVGMRLTDVGIATCKKGYKGFKGNCATSFIDQFKALHLCNKYCEILGLKSLQPKPKKTVVPKPKPTQPVTKTKKTIGPTLKSKS</sequence>
<dbReference type="GO" id="GO:0005524">
    <property type="term" value="F:ATP binding"/>
    <property type="evidence" value="ECO:0007669"/>
    <property type="project" value="InterPro"/>
</dbReference>
<feature type="compositionally biased region" description="Basic residues" evidence="10">
    <location>
        <begin position="781"/>
        <end position="793"/>
    </location>
</feature>